<dbReference type="EMBL" id="VSRR010063296">
    <property type="protein sequence ID" value="MPC83725.1"/>
    <property type="molecule type" value="Genomic_DNA"/>
</dbReference>
<dbReference type="PROSITE" id="PS50088">
    <property type="entry name" value="ANK_REPEAT"/>
    <property type="match status" value="1"/>
</dbReference>
<evidence type="ECO:0000313" key="4">
    <source>
        <dbReference type="EMBL" id="MPC83725.1"/>
    </source>
</evidence>
<dbReference type="OrthoDB" id="10258888at2759"/>
<name>A0A5B7IMX2_PORTR</name>
<dbReference type="InterPro" id="IPR002110">
    <property type="entry name" value="Ankyrin_rpt"/>
</dbReference>
<dbReference type="PANTHER" id="PTHR24171">
    <property type="entry name" value="ANKYRIN REPEAT DOMAIN-CONTAINING PROTEIN 39-RELATED"/>
    <property type="match status" value="1"/>
</dbReference>
<organism evidence="4 5">
    <name type="scientific">Portunus trituberculatus</name>
    <name type="common">Swimming crab</name>
    <name type="synonym">Neptunus trituberculatus</name>
    <dbReference type="NCBI Taxonomy" id="210409"/>
    <lineage>
        <taxon>Eukaryota</taxon>
        <taxon>Metazoa</taxon>
        <taxon>Ecdysozoa</taxon>
        <taxon>Arthropoda</taxon>
        <taxon>Crustacea</taxon>
        <taxon>Multicrustacea</taxon>
        <taxon>Malacostraca</taxon>
        <taxon>Eumalacostraca</taxon>
        <taxon>Eucarida</taxon>
        <taxon>Decapoda</taxon>
        <taxon>Pleocyemata</taxon>
        <taxon>Brachyura</taxon>
        <taxon>Eubrachyura</taxon>
        <taxon>Portunoidea</taxon>
        <taxon>Portunidae</taxon>
        <taxon>Portuninae</taxon>
        <taxon>Portunus</taxon>
    </lineage>
</organism>
<sequence length="70" mass="7464">MVSALHCAASRGHLDCLDCLLNFCGAEVDTLDSNGCTPLFYAVTLGHADCTGLLLHHGAHPDKQDRKGRT</sequence>
<reference evidence="4 5" key="1">
    <citation type="submission" date="2019-05" db="EMBL/GenBank/DDBJ databases">
        <title>Another draft genome of Portunus trituberculatus and its Hox gene families provides insights of decapod evolution.</title>
        <authorList>
            <person name="Jeong J.-H."/>
            <person name="Song I."/>
            <person name="Kim S."/>
            <person name="Choi T."/>
            <person name="Kim D."/>
            <person name="Ryu S."/>
            <person name="Kim W."/>
        </authorList>
    </citation>
    <scope>NUCLEOTIDE SEQUENCE [LARGE SCALE GENOMIC DNA]</scope>
    <source>
        <tissue evidence="4">Muscle</tissue>
    </source>
</reference>
<keyword evidence="1" id="KW-0677">Repeat</keyword>
<protein>
    <submittedName>
        <fullName evidence="4">Serine/threonine-protein phosphatase 6 regulatory ankyrin repeat subunit C</fullName>
    </submittedName>
</protein>
<accession>A0A5B7IMX2</accession>
<dbReference type="PROSITE" id="PS50297">
    <property type="entry name" value="ANK_REP_REGION"/>
    <property type="match status" value="1"/>
</dbReference>
<dbReference type="SUPFAM" id="SSF48403">
    <property type="entry name" value="Ankyrin repeat"/>
    <property type="match status" value="1"/>
</dbReference>
<proteinExistence type="predicted"/>
<evidence type="ECO:0000256" key="3">
    <source>
        <dbReference type="PROSITE-ProRule" id="PRU00023"/>
    </source>
</evidence>
<comment type="caution">
    <text evidence="4">The sequence shown here is derived from an EMBL/GenBank/DDBJ whole genome shotgun (WGS) entry which is preliminary data.</text>
</comment>
<dbReference type="SMART" id="SM00248">
    <property type="entry name" value="ANK"/>
    <property type="match status" value="2"/>
</dbReference>
<feature type="repeat" description="ANK" evidence="3">
    <location>
        <begin position="34"/>
        <end position="66"/>
    </location>
</feature>
<gene>
    <name evidence="4" type="primary">ankrd52_2</name>
    <name evidence="4" type="ORF">E2C01_078442</name>
</gene>
<dbReference type="AlphaFoldDB" id="A0A5B7IMX2"/>
<evidence type="ECO:0000256" key="1">
    <source>
        <dbReference type="ARBA" id="ARBA00022737"/>
    </source>
</evidence>
<dbReference type="Pfam" id="PF12796">
    <property type="entry name" value="Ank_2"/>
    <property type="match status" value="1"/>
</dbReference>
<dbReference type="InterPro" id="IPR036770">
    <property type="entry name" value="Ankyrin_rpt-contain_sf"/>
</dbReference>
<dbReference type="Gene3D" id="1.25.40.20">
    <property type="entry name" value="Ankyrin repeat-containing domain"/>
    <property type="match status" value="1"/>
</dbReference>
<evidence type="ECO:0000313" key="5">
    <source>
        <dbReference type="Proteomes" id="UP000324222"/>
    </source>
</evidence>
<evidence type="ECO:0000256" key="2">
    <source>
        <dbReference type="ARBA" id="ARBA00023043"/>
    </source>
</evidence>
<dbReference type="Proteomes" id="UP000324222">
    <property type="component" value="Unassembled WGS sequence"/>
</dbReference>
<keyword evidence="2 3" id="KW-0040">ANK repeat</keyword>
<keyword evidence="5" id="KW-1185">Reference proteome</keyword>